<evidence type="ECO:0000313" key="8">
    <source>
        <dbReference type="Proteomes" id="UP000199664"/>
    </source>
</evidence>
<dbReference type="STRING" id="1036779.SAMN04515666_101474"/>
<feature type="compositionally biased region" description="Low complexity" evidence="5">
    <location>
        <begin position="186"/>
        <end position="200"/>
    </location>
</feature>
<dbReference type="GO" id="GO:0009403">
    <property type="term" value="P:toxin biosynthetic process"/>
    <property type="evidence" value="ECO:0007669"/>
    <property type="project" value="InterPro"/>
</dbReference>
<feature type="transmembrane region" description="Helical" evidence="6">
    <location>
        <begin position="30"/>
        <end position="50"/>
    </location>
</feature>
<proteinExistence type="predicted"/>
<feature type="transmembrane region" description="Helical" evidence="6">
    <location>
        <begin position="103"/>
        <end position="123"/>
    </location>
</feature>
<dbReference type="RefSeq" id="WP_091829397.1">
    <property type="nucleotide sequence ID" value="NZ_FOAN01000001.1"/>
</dbReference>
<sequence length="238" mass="25310">MPVTILDLVVIGVVLISALLAAVRGLTREVLAIASWAAAAVVAWIFHPQLLPLVQQHIPNKTVALVAVIAALFLGTLIVVSLITARISDFVLDSRIGALDRTLGFVFGAARGLLLAVVGYLFFTALVPEKMQPAWARDSRSKPLLEETGRSLLTMLPQDIDSEFVKKLLQPKTPESTDAPAEEPRTPGTNPPAGGTAPADPQRRTQAPATDRQALQRVIDTTAPAATGTTPAPAQRRP</sequence>
<evidence type="ECO:0000256" key="2">
    <source>
        <dbReference type="ARBA" id="ARBA00022692"/>
    </source>
</evidence>
<accession>A0A1H7GV99</accession>
<protein>
    <submittedName>
        <fullName evidence="7">Membrane protein required for colicin V production</fullName>
    </submittedName>
</protein>
<dbReference type="PANTHER" id="PTHR36926">
    <property type="entry name" value="COLICIN V PRODUCTION PROTEIN"/>
    <property type="match status" value="1"/>
</dbReference>
<evidence type="ECO:0000313" key="7">
    <source>
        <dbReference type="EMBL" id="SEK42001.1"/>
    </source>
</evidence>
<keyword evidence="8" id="KW-1185">Reference proteome</keyword>
<name>A0A1H7GV99_9HYPH</name>
<feature type="transmembrane region" description="Helical" evidence="6">
    <location>
        <begin position="6"/>
        <end position="23"/>
    </location>
</feature>
<comment type="subcellular location">
    <subcellularLocation>
        <location evidence="1">Membrane</location>
        <topology evidence="1">Multi-pass membrane protein</topology>
    </subcellularLocation>
</comment>
<feature type="region of interest" description="Disordered" evidence="5">
    <location>
        <begin position="171"/>
        <end position="238"/>
    </location>
</feature>
<dbReference type="GO" id="GO:0016020">
    <property type="term" value="C:membrane"/>
    <property type="evidence" value="ECO:0007669"/>
    <property type="project" value="UniProtKB-SubCell"/>
</dbReference>
<gene>
    <name evidence="7" type="ORF">SAMN04515666_101474</name>
</gene>
<dbReference type="AlphaFoldDB" id="A0A1H7GV99"/>
<evidence type="ECO:0000256" key="1">
    <source>
        <dbReference type="ARBA" id="ARBA00004141"/>
    </source>
</evidence>
<dbReference type="EMBL" id="FOAN01000001">
    <property type="protein sequence ID" value="SEK42001.1"/>
    <property type="molecule type" value="Genomic_DNA"/>
</dbReference>
<evidence type="ECO:0000256" key="3">
    <source>
        <dbReference type="ARBA" id="ARBA00022989"/>
    </source>
</evidence>
<feature type="compositionally biased region" description="Low complexity" evidence="5">
    <location>
        <begin position="221"/>
        <end position="238"/>
    </location>
</feature>
<keyword evidence="4 6" id="KW-0472">Membrane</keyword>
<dbReference type="InterPro" id="IPR003825">
    <property type="entry name" value="Colicin-V_CvpA"/>
</dbReference>
<keyword evidence="2 6" id="KW-0812">Transmembrane</keyword>
<evidence type="ECO:0000256" key="5">
    <source>
        <dbReference type="SAM" id="MobiDB-lite"/>
    </source>
</evidence>
<dbReference type="InterPro" id="IPR052719">
    <property type="entry name" value="CvpA-like"/>
</dbReference>
<organism evidence="7 8">
    <name type="scientific">Bosea lupini</name>
    <dbReference type="NCBI Taxonomy" id="1036779"/>
    <lineage>
        <taxon>Bacteria</taxon>
        <taxon>Pseudomonadati</taxon>
        <taxon>Pseudomonadota</taxon>
        <taxon>Alphaproteobacteria</taxon>
        <taxon>Hyphomicrobiales</taxon>
        <taxon>Boseaceae</taxon>
        <taxon>Bosea</taxon>
    </lineage>
</organism>
<keyword evidence="3 6" id="KW-1133">Transmembrane helix</keyword>
<dbReference type="OrthoDB" id="9806894at2"/>
<dbReference type="PANTHER" id="PTHR36926:SF1">
    <property type="entry name" value="COLICIN V PRODUCTION PROTEIN"/>
    <property type="match status" value="1"/>
</dbReference>
<dbReference type="Proteomes" id="UP000199664">
    <property type="component" value="Unassembled WGS sequence"/>
</dbReference>
<feature type="transmembrane region" description="Helical" evidence="6">
    <location>
        <begin position="62"/>
        <end position="83"/>
    </location>
</feature>
<reference evidence="8" key="1">
    <citation type="submission" date="2016-10" db="EMBL/GenBank/DDBJ databases">
        <authorList>
            <person name="Varghese N."/>
            <person name="Submissions S."/>
        </authorList>
    </citation>
    <scope>NUCLEOTIDE SEQUENCE [LARGE SCALE GENOMIC DNA]</scope>
    <source>
        <strain evidence="8">LMG 26383,CCUG 61248,R- 45681</strain>
    </source>
</reference>
<evidence type="ECO:0000256" key="6">
    <source>
        <dbReference type="SAM" id="Phobius"/>
    </source>
</evidence>
<dbReference type="Pfam" id="PF02674">
    <property type="entry name" value="Colicin_V"/>
    <property type="match status" value="1"/>
</dbReference>
<evidence type="ECO:0000256" key="4">
    <source>
        <dbReference type="ARBA" id="ARBA00023136"/>
    </source>
</evidence>